<keyword evidence="1" id="KW-0479">Metal-binding</keyword>
<dbReference type="EMBL" id="RYER01000003">
    <property type="protein sequence ID" value="RUO17595.1"/>
    <property type="molecule type" value="Genomic_DNA"/>
</dbReference>
<name>A0ABY0BM52_MORCA</name>
<evidence type="ECO:0000313" key="3">
    <source>
        <dbReference type="Proteomes" id="UP000268436"/>
    </source>
</evidence>
<gene>
    <name evidence="2" type="ORF">EJK54_1110</name>
</gene>
<dbReference type="InterPro" id="IPR029068">
    <property type="entry name" value="Glyas_Bleomycin-R_OHBP_Dase"/>
</dbReference>
<accession>A0ABY0BM52</accession>
<dbReference type="InterPro" id="IPR000486">
    <property type="entry name" value="Xdiol_ring_cleave_dOase_1/2"/>
</dbReference>
<organism evidence="2 3">
    <name type="scientific">Moraxella catarrhalis</name>
    <name type="common">Branhamella catarrhalis</name>
    <dbReference type="NCBI Taxonomy" id="480"/>
    <lineage>
        <taxon>Bacteria</taxon>
        <taxon>Pseudomonadati</taxon>
        <taxon>Pseudomonadota</taxon>
        <taxon>Gammaproteobacteria</taxon>
        <taxon>Moraxellales</taxon>
        <taxon>Moraxellaceae</taxon>
        <taxon>Moraxella</taxon>
    </lineage>
</organism>
<dbReference type="SUPFAM" id="SSF54593">
    <property type="entry name" value="Glyoxalase/Bleomycin resistance protein/Dihydroxybiphenyl dioxygenase"/>
    <property type="match status" value="1"/>
</dbReference>
<sequence length="74" mass="8655">MEVLGPVNHTLFKSIYFFDPNGHRVELACDIATDQMNRALDKVKWDMLNEWAQTKKHPNTHNGYMMAQSRLMCD</sequence>
<proteinExistence type="predicted"/>
<dbReference type="PROSITE" id="PS00082">
    <property type="entry name" value="EXTRADIOL_DIOXYGENAS"/>
    <property type="match status" value="1"/>
</dbReference>
<protein>
    <submittedName>
        <fullName evidence="2">Glyoxalase/bleomycin resistance protein/dioxygenase</fullName>
    </submittedName>
</protein>
<reference evidence="2 3" key="1">
    <citation type="submission" date="2018-12" db="EMBL/GenBank/DDBJ databases">
        <title>Persistence of Moraxella catarrhalis in Chronic Obstructive Pulmonary Disease and Regulation of the Hag/MID Adhesin.</title>
        <authorList>
            <person name="Murphy T."/>
            <person name="Zhao X."/>
            <person name="Vyas G."/>
            <person name="Aluvathingal J."/>
            <person name="Nadendla S."/>
            <person name="Tallon L."/>
            <person name="Tettelin H."/>
        </authorList>
    </citation>
    <scope>NUCLEOTIDE SEQUENCE [LARGE SCALE GENOMIC DNA]</scope>
    <source>
        <strain evidence="2 3">173P27B1</strain>
    </source>
</reference>
<dbReference type="Gene3D" id="3.10.180.10">
    <property type="entry name" value="2,3-Dihydroxybiphenyl 1,2-Dioxygenase, domain 1"/>
    <property type="match status" value="1"/>
</dbReference>
<comment type="caution">
    <text evidence="2">The sequence shown here is derived from an EMBL/GenBank/DDBJ whole genome shotgun (WGS) entry which is preliminary data.</text>
</comment>
<keyword evidence="3" id="KW-1185">Reference proteome</keyword>
<dbReference type="Proteomes" id="UP000268436">
    <property type="component" value="Unassembled WGS sequence"/>
</dbReference>
<evidence type="ECO:0000256" key="1">
    <source>
        <dbReference type="ARBA" id="ARBA00022723"/>
    </source>
</evidence>
<evidence type="ECO:0000313" key="2">
    <source>
        <dbReference type="EMBL" id="RUO17595.1"/>
    </source>
</evidence>